<accession>A0A2S6GL74</accession>
<feature type="transmembrane region" description="Helical" evidence="1">
    <location>
        <begin position="20"/>
        <end position="40"/>
    </location>
</feature>
<keyword evidence="1" id="KW-1133">Transmembrane helix</keyword>
<evidence type="ECO:0000256" key="1">
    <source>
        <dbReference type="SAM" id="Phobius"/>
    </source>
</evidence>
<dbReference type="AlphaFoldDB" id="A0A2S6GL74"/>
<feature type="transmembrane region" description="Helical" evidence="1">
    <location>
        <begin position="462"/>
        <end position="487"/>
    </location>
</feature>
<feature type="transmembrane region" description="Helical" evidence="1">
    <location>
        <begin position="507"/>
        <end position="527"/>
    </location>
</feature>
<feature type="transmembrane region" description="Helical" evidence="1">
    <location>
        <begin position="343"/>
        <end position="362"/>
    </location>
</feature>
<feature type="transmembrane region" description="Helical" evidence="1">
    <location>
        <begin position="296"/>
        <end position="314"/>
    </location>
</feature>
<dbReference type="EMBL" id="PTIX01000012">
    <property type="protein sequence ID" value="PPK65901.1"/>
    <property type="molecule type" value="Genomic_DNA"/>
</dbReference>
<feature type="transmembrane region" description="Helical" evidence="1">
    <location>
        <begin position="193"/>
        <end position="218"/>
    </location>
</feature>
<evidence type="ECO:0000313" key="2">
    <source>
        <dbReference type="EMBL" id="PPK65901.1"/>
    </source>
</evidence>
<keyword evidence="3" id="KW-1185">Reference proteome</keyword>
<gene>
    <name evidence="2" type="ORF">CLV40_112166</name>
</gene>
<dbReference type="RefSeq" id="WP_104480874.1">
    <property type="nucleotide sequence ID" value="NZ_CP154825.1"/>
</dbReference>
<dbReference type="Proteomes" id="UP000239203">
    <property type="component" value="Unassembled WGS sequence"/>
</dbReference>
<protein>
    <submittedName>
        <fullName evidence="2">ABC-2 type transport system permease protein</fullName>
    </submittedName>
</protein>
<proteinExistence type="predicted"/>
<name>A0A2S6GL74_9PSEU</name>
<evidence type="ECO:0000313" key="3">
    <source>
        <dbReference type="Proteomes" id="UP000239203"/>
    </source>
</evidence>
<organism evidence="2 3">
    <name type="scientific">Actinokineospora auranticolor</name>
    <dbReference type="NCBI Taxonomy" id="155976"/>
    <lineage>
        <taxon>Bacteria</taxon>
        <taxon>Bacillati</taxon>
        <taxon>Actinomycetota</taxon>
        <taxon>Actinomycetes</taxon>
        <taxon>Pseudonocardiales</taxon>
        <taxon>Pseudonocardiaceae</taxon>
        <taxon>Actinokineospora</taxon>
    </lineage>
</organism>
<comment type="caution">
    <text evidence="2">The sequence shown here is derived from an EMBL/GenBank/DDBJ whole genome shotgun (WGS) entry which is preliminary data.</text>
</comment>
<feature type="transmembrane region" description="Helical" evidence="1">
    <location>
        <begin position="156"/>
        <end position="181"/>
    </location>
</feature>
<keyword evidence="1" id="KW-0812">Transmembrane</keyword>
<dbReference type="OrthoDB" id="2014935at2"/>
<feature type="transmembrane region" description="Helical" evidence="1">
    <location>
        <begin position="435"/>
        <end position="455"/>
    </location>
</feature>
<keyword evidence="1" id="KW-0472">Membrane</keyword>
<feature type="transmembrane region" description="Helical" evidence="1">
    <location>
        <begin position="394"/>
        <end position="415"/>
    </location>
</feature>
<feature type="transmembrane region" description="Helical" evidence="1">
    <location>
        <begin position="120"/>
        <end position="144"/>
    </location>
</feature>
<feature type="transmembrane region" description="Helical" evidence="1">
    <location>
        <begin position="81"/>
        <end position="100"/>
    </location>
</feature>
<feature type="transmembrane region" description="Helical" evidence="1">
    <location>
        <begin position="238"/>
        <end position="258"/>
    </location>
</feature>
<reference evidence="2 3" key="1">
    <citation type="submission" date="2018-02" db="EMBL/GenBank/DDBJ databases">
        <title>Genomic Encyclopedia of Archaeal and Bacterial Type Strains, Phase II (KMG-II): from individual species to whole genera.</title>
        <authorList>
            <person name="Goeker M."/>
        </authorList>
    </citation>
    <scope>NUCLEOTIDE SEQUENCE [LARGE SCALE GENOMIC DNA]</scope>
    <source>
        <strain evidence="2 3">YU 961-1</strain>
    </source>
</reference>
<sequence>MTGLTGTGPLIRLALRRDRVILPIWILLLSVIPASTVKAYEQLYPTLADRMSLNNGTATNPSVAVLYGPAYDLTTPGGWIAWRYGLFIALFVALMAVFTVTRHTRAEEDTGRLELLGSAVVGRFAALTAGVVVAGGASVLIGVITSAGLVGAGLPAAGAFTLGLGIAGAGLVFTAIAGVTAQLTEYSRSANGLAICGIGVAFLVRAFGDSTASAHWVSWLSPLAWPQQAKPFIDDKGWVAPLAVVVAVVVAAVAYALVPRRDIGAGLFAGRPGPANAPRSLSSPFGLAWRLQRGSLLGWAIGFVVMGVIFGSLADGITGLIGNSEQVREIFARMGGTQGLVDAYLSAIVGLFGMLGAVYAVLATLRMRTEETAGHAEPVLAAGVSRYGWAASHLVFAVVGPAVLLVIAGVSAGLGHGVHAGDLGHQISHTLSASLVQLPAVWAVAAVAALLAGFLPQVSTPASWAVVGVAVVIALYGPAVGLAQAVLDVSPFVHVPKLQPGTDFNATPLLWLTGVTVVAAATGLFGFRRRDIG</sequence>